<dbReference type="RefSeq" id="WP_172769754.1">
    <property type="nucleotide sequence ID" value="NZ_JABDSI010000042.1"/>
</dbReference>
<gene>
    <name evidence="1" type="ORF">HKQ55_00690</name>
</gene>
<organism evidence="1 2">
    <name type="scientific">Phocaeicola vulgatus</name>
    <name type="common">Bacteroides vulgatus</name>
    <dbReference type="NCBI Taxonomy" id="821"/>
    <lineage>
        <taxon>Bacteria</taxon>
        <taxon>Pseudomonadati</taxon>
        <taxon>Bacteroidota</taxon>
        <taxon>Bacteroidia</taxon>
        <taxon>Bacteroidales</taxon>
        <taxon>Bacteroidaceae</taxon>
        <taxon>Phocaeicola</taxon>
    </lineage>
</organism>
<protein>
    <submittedName>
        <fullName evidence="1">DUF2971 domain-containing protein</fullName>
    </submittedName>
</protein>
<name>A0A848QUL1_PHOVU</name>
<dbReference type="Proteomes" id="UP000583639">
    <property type="component" value="Unassembled WGS sequence"/>
</dbReference>
<reference evidence="1 2" key="1">
    <citation type="submission" date="2020-04" db="EMBL/GenBank/DDBJ databases">
        <title>A novel gut-associated lysogenic phage, Bacteroides phage BV01, alters the host transcriptome and bile acid metabolism in Bacteroides vulgatus.</title>
        <authorList>
            <person name="Campbell D.E."/>
            <person name="Ly L."/>
            <person name="Ridlon J.M."/>
            <person name="Hsiao A."/>
            <person name="Degnan P.H."/>
        </authorList>
    </citation>
    <scope>NUCLEOTIDE SEQUENCE [LARGE SCALE GENOMIC DNA]</scope>
    <source>
        <strain evidence="1 2">VPI-BV8526</strain>
    </source>
</reference>
<dbReference type="InterPro" id="IPR021352">
    <property type="entry name" value="DUF2971"/>
</dbReference>
<dbReference type="EMBL" id="JABDSI010000042">
    <property type="protein sequence ID" value="NMW38740.1"/>
    <property type="molecule type" value="Genomic_DNA"/>
</dbReference>
<accession>A0A848QUL1</accession>
<sequence>MSRILYKYLDIAGAKGMIGNKNLQFTNASQLNDPFDCHPKLIDYSNIPNTRLKGWPKQWWIEKEENDALNLRNDTWLCSLSKVNDSLLMWSHYCYNHKGICIGIDIDKVMKSIPPMFGTIYLEPLVLDVKYKDIIERPDAYHSSKELFSYQWEAKAKEWEYEQEVRLVMPNPNPMYAAFTPQQAEQSKKHPDKIWNWREIRHYMPLKNDCFESIYFGVNIELAEKEKIIQYVRTELNSQIKLYQMVVDENAFRLRSIPCEQ</sequence>
<evidence type="ECO:0000313" key="1">
    <source>
        <dbReference type="EMBL" id="NMW38740.1"/>
    </source>
</evidence>
<comment type="caution">
    <text evidence="1">The sequence shown here is derived from an EMBL/GenBank/DDBJ whole genome shotgun (WGS) entry which is preliminary data.</text>
</comment>
<proteinExistence type="predicted"/>
<dbReference type="Pfam" id="PF11185">
    <property type="entry name" value="DUF2971"/>
    <property type="match status" value="1"/>
</dbReference>
<dbReference type="AlphaFoldDB" id="A0A848QUL1"/>
<evidence type="ECO:0000313" key="2">
    <source>
        <dbReference type="Proteomes" id="UP000583639"/>
    </source>
</evidence>